<dbReference type="AlphaFoldDB" id="A0A543FD25"/>
<sequence length="236" mass="25754">MVRDHPIAAIEQTSVETRDNDRVTCLVWYAAYGSNMHHRRLHCYLEGGRPEGGAIELPGCRDHSAPRRSRPLMLPGLLYFATESLTWTGGRGFYAPDAAGETAARAYLLTAAQFSDIVAQEMYRPPGEDLDLTEVLATGRTALGPGRYETLVRAGTLDGHPILTCTAPWRHTDLPGNPPSPAYLRHLAAGITESHGWPLPRTAAYLATRPGADLHWTPTSVTNLLRTTDPPPVPAE</sequence>
<gene>
    <name evidence="1" type="ORF">FB390_3297</name>
</gene>
<reference evidence="1 2" key="1">
    <citation type="submission" date="2019-06" db="EMBL/GenBank/DDBJ databases">
        <title>Sequencing the genomes of 1000 actinobacteria strains.</title>
        <authorList>
            <person name="Klenk H.-P."/>
        </authorList>
    </citation>
    <scope>NUCLEOTIDE SEQUENCE [LARGE SCALE GENOMIC DNA]</scope>
    <source>
        <strain evidence="1 2">DSM 103495</strain>
    </source>
</reference>
<dbReference type="Proteomes" id="UP000316331">
    <property type="component" value="Unassembled WGS sequence"/>
</dbReference>
<evidence type="ECO:0008006" key="3">
    <source>
        <dbReference type="Google" id="ProtNLM"/>
    </source>
</evidence>
<name>A0A543FD25_9NOCA</name>
<accession>A0A543FD25</accession>
<protein>
    <recommendedName>
        <fullName evidence="3">Histone deacetylase</fullName>
    </recommendedName>
</protein>
<proteinExistence type="predicted"/>
<keyword evidence="2" id="KW-1185">Reference proteome</keyword>
<organism evidence="1 2">
    <name type="scientific">Nocardia bhagyanarayanae</name>
    <dbReference type="NCBI Taxonomy" id="1215925"/>
    <lineage>
        <taxon>Bacteria</taxon>
        <taxon>Bacillati</taxon>
        <taxon>Actinomycetota</taxon>
        <taxon>Actinomycetes</taxon>
        <taxon>Mycobacteriales</taxon>
        <taxon>Nocardiaceae</taxon>
        <taxon>Nocardia</taxon>
    </lineage>
</organism>
<comment type="caution">
    <text evidence="1">The sequence shown here is derived from an EMBL/GenBank/DDBJ whole genome shotgun (WGS) entry which is preliminary data.</text>
</comment>
<evidence type="ECO:0000313" key="1">
    <source>
        <dbReference type="EMBL" id="TQM31634.1"/>
    </source>
</evidence>
<dbReference type="EMBL" id="VFPG01000001">
    <property type="protein sequence ID" value="TQM31634.1"/>
    <property type="molecule type" value="Genomic_DNA"/>
</dbReference>
<evidence type="ECO:0000313" key="2">
    <source>
        <dbReference type="Proteomes" id="UP000316331"/>
    </source>
</evidence>
<dbReference type="Gene3D" id="3.10.490.10">
    <property type="entry name" value="Gamma-glutamyl cyclotransferase-like"/>
    <property type="match status" value="1"/>
</dbReference>